<proteinExistence type="inferred from homology"/>
<dbReference type="GO" id="GO:0006261">
    <property type="term" value="P:DNA-templated DNA replication"/>
    <property type="evidence" value="ECO:0007669"/>
    <property type="project" value="InterPro"/>
</dbReference>
<dbReference type="GO" id="GO:0003677">
    <property type="term" value="F:DNA binding"/>
    <property type="evidence" value="ECO:0007669"/>
    <property type="project" value="UniProtKB-UniRule"/>
</dbReference>
<keyword evidence="5 6" id="KW-0539">Nucleus</keyword>
<name>A0A9D5A622_PEA</name>
<organism evidence="8 9">
    <name type="scientific">Pisum sativum</name>
    <name type="common">Garden pea</name>
    <name type="synonym">Lathyrus oleraceus</name>
    <dbReference type="NCBI Taxonomy" id="3888"/>
    <lineage>
        <taxon>Eukaryota</taxon>
        <taxon>Viridiplantae</taxon>
        <taxon>Streptophyta</taxon>
        <taxon>Embryophyta</taxon>
        <taxon>Tracheophyta</taxon>
        <taxon>Spermatophyta</taxon>
        <taxon>Magnoliopsida</taxon>
        <taxon>eudicotyledons</taxon>
        <taxon>Gunneridae</taxon>
        <taxon>Pentapetalae</taxon>
        <taxon>rosids</taxon>
        <taxon>fabids</taxon>
        <taxon>Fabales</taxon>
        <taxon>Fabaceae</taxon>
        <taxon>Papilionoideae</taxon>
        <taxon>50 kb inversion clade</taxon>
        <taxon>NPAAA clade</taxon>
        <taxon>Hologalegina</taxon>
        <taxon>IRL clade</taxon>
        <taxon>Fabeae</taxon>
        <taxon>Lathyrus</taxon>
    </lineage>
</organism>
<comment type="subcellular location">
    <subcellularLocation>
        <location evidence="1 6">Nucleus</location>
    </subcellularLocation>
</comment>
<accession>A0A9D5A622</accession>
<dbReference type="Gramene" id="PSAT_LOCUS5324_t1">
    <property type="protein sequence ID" value="CAL5184863.1"/>
    <property type="gene ID" value="PSAT_LOCUS5324"/>
</dbReference>
<dbReference type="Gene3D" id="1.10.8.60">
    <property type="match status" value="1"/>
</dbReference>
<evidence type="ECO:0000256" key="2">
    <source>
        <dbReference type="ARBA" id="ARBA00009560"/>
    </source>
</evidence>
<evidence type="ECO:0000256" key="1">
    <source>
        <dbReference type="ARBA" id="ARBA00004123"/>
    </source>
</evidence>
<dbReference type="GO" id="GO:0008622">
    <property type="term" value="C:epsilon DNA polymerase complex"/>
    <property type="evidence" value="ECO:0007669"/>
    <property type="project" value="UniProtKB-UniRule"/>
</dbReference>
<evidence type="ECO:0000259" key="7">
    <source>
        <dbReference type="Pfam" id="PF04042"/>
    </source>
</evidence>
<comment type="caution">
    <text evidence="8">The sequence shown here is derived from an EMBL/GenBank/DDBJ whole genome shotgun (WGS) entry which is preliminary data.</text>
</comment>
<evidence type="ECO:0000313" key="8">
    <source>
        <dbReference type="EMBL" id="KAI5395828.1"/>
    </source>
</evidence>
<dbReference type="PIRSF" id="PIRSF000799">
    <property type="entry name" value="DNA_pol_eps_2"/>
    <property type="match status" value="1"/>
</dbReference>
<feature type="domain" description="DNA polymerase alpha/delta/epsilon subunit B" evidence="7">
    <location>
        <begin position="288"/>
        <end position="493"/>
    </location>
</feature>
<dbReference type="Gramene" id="PSAT_LOCUS26121_t1">
    <property type="protein sequence ID" value="CAL5207346.1"/>
    <property type="gene ID" value="PSAT_LOCUS26121"/>
</dbReference>
<keyword evidence="3 6" id="KW-0235">DNA replication</keyword>
<evidence type="ECO:0000256" key="6">
    <source>
        <dbReference type="PIRNR" id="PIRNR000799"/>
    </source>
</evidence>
<keyword evidence="9" id="KW-1185">Reference proteome</keyword>
<dbReference type="PANTHER" id="PTHR12708">
    <property type="entry name" value="DNA POLYMERASE EPSILON SUBUNIT B"/>
    <property type="match status" value="1"/>
</dbReference>
<dbReference type="InterPro" id="IPR007185">
    <property type="entry name" value="DNA_pol_a/d/e_bsu"/>
</dbReference>
<dbReference type="GO" id="GO:0042276">
    <property type="term" value="P:error-prone translesion synthesis"/>
    <property type="evidence" value="ECO:0007669"/>
    <property type="project" value="TreeGrafter"/>
</dbReference>
<keyword evidence="4 6" id="KW-0238">DNA-binding</keyword>
<dbReference type="Pfam" id="PF04042">
    <property type="entry name" value="DNA_pol_E_B"/>
    <property type="match status" value="1"/>
</dbReference>
<dbReference type="Proteomes" id="UP001058974">
    <property type="component" value="Chromosome 6"/>
</dbReference>
<dbReference type="AlphaFoldDB" id="A0A9D5A622"/>
<comment type="similarity">
    <text evidence="2 6">Belongs to the DNA polymerase epsilon subunit B family.</text>
</comment>
<evidence type="ECO:0000256" key="3">
    <source>
        <dbReference type="ARBA" id="ARBA00022705"/>
    </source>
</evidence>
<dbReference type="InterPro" id="IPR016266">
    <property type="entry name" value="POLE2"/>
</dbReference>
<dbReference type="Gramene" id="Psat06G0213100-T1">
    <property type="protein sequence ID" value="KAI5395828.1"/>
    <property type="gene ID" value="KIW84_062131"/>
</dbReference>
<gene>
    <name evidence="8" type="ORF">KIW84_062131</name>
</gene>
<sequence length="530" mass="60123">MNAPTKKKIQKKCKIRGYNIKPEALDEILSFVIRFELTEQDEAIELVLEQLEHESIKSTVIDVEPVQRVVNLLLEADAKEEETFEAFASSSSAIAVIDVFDVPRYKYDAIRRNFYRCPESLPLKGDAAAKSALYRDRFLLLSQRLSRDQNFSKPAFESERSQFRSREISPIQSLVGQKGRKWVMGVISQLEDGHFYLEDLTASVKISLSDAKITTGFFLENTIVVAEGEMVSAEGIFQIYSCGFPPLEDRDKSLQVLAGHDFFGGGTFTREEAIRQEEMEKRAVNDMFVILSDIFVDQEEAMGKLEIVLDAFESEEVVPSLFVFMGDFCSEPYTQASGSFSILRLQFGRLGKIIAARSRLKENSRFLFIPGPGDIGPSTVLPRCRLPKCLTEELQKYIPDAIFSSNPCRVKFYTQEIVFFRQDQLYSMSRSSLVPPSVTETTDPFQHYVATITHQSHLCPLPLTKQPIIWNYDHGLDLYPTPHTIVLGERSPQKAFKYTGTTCFNTGSFSRDSTFVVYRPCSQEVELSSL</sequence>
<comment type="function">
    <text evidence="6">Participates in DNA repair and in chromosomal DNA replication.</text>
</comment>
<evidence type="ECO:0000256" key="4">
    <source>
        <dbReference type="ARBA" id="ARBA00023125"/>
    </source>
</evidence>
<reference evidence="8 9" key="1">
    <citation type="journal article" date="2022" name="Nat. Genet.">
        <title>Improved pea reference genome and pan-genome highlight genomic features and evolutionary characteristics.</title>
        <authorList>
            <person name="Yang T."/>
            <person name="Liu R."/>
            <person name="Luo Y."/>
            <person name="Hu S."/>
            <person name="Wang D."/>
            <person name="Wang C."/>
            <person name="Pandey M.K."/>
            <person name="Ge S."/>
            <person name="Xu Q."/>
            <person name="Li N."/>
            <person name="Li G."/>
            <person name="Huang Y."/>
            <person name="Saxena R.K."/>
            <person name="Ji Y."/>
            <person name="Li M."/>
            <person name="Yan X."/>
            <person name="He Y."/>
            <person name="Liu Y."/>
            <person name="Wang X."/>
            <person name="Xiang C."/>
            <person name="Varshney R.K."/>
            <person name="Ding H."/>
            <person name="Gao S."/>
            <person name="Zong X."/>
        </authorList>
    </citation>
    <scope>NUCLEOTIDE SEQUENCE [LARGE SCALE GENOMIC DNA]</scope>
    <source>
        <strain evidence="8 9">cv. Zhongwan 6</strain>
    </source>
</reference>
<evidence type="ECO:0000313" key="9">
    <source>
        <dbReference type="Proteomes" id="UP001058974"/>
    </source>
</evidence>
<evidence type="ECO:0000256" key="5">
    <source>
        <dbReference type="ARBA" id="ARBA00023242"/>
    </source>
</evidence>
<dbReference type="EMBL" id="JAMSHJ010000006">
    <property type="protein sequence ID" value="KAI5395828.1"/>
    <property type="molecule type" value="Genomic_DNA"/>
</dbReference>
<dbReference type="OrthoDB" id="10254730at2759"/>
<dbReference type="PANTHER" id="PTHR12708:SF0">
    <property type="entry name" value="DNA POLYMERASE EPSILON SUBUNIT 2"/>
    <property type="match status" value="1"/>
</dbReference>
<protein>
    <recommendedName>
        <fullName evidence="6">DNA polymerase epsilon subunit</fullName>
    </recommendedName>
    <alternativeName>
        <fullName evidence="6">DNA polymerase II subunit 2</fullName>
    </alternativeName>
</protein>